<reference evidence="1" key="2">
    <citation type="journal article" date="2015" name="Data Brief">
        <title>Shoot transcriptome of the giant reed, Arundo donax.</title>
        <authorList>
            <person name="Barrero R.A."/>
            <person name="Guerrero F.D."/>
            <person name="Moolhuijzen P."/>
            <person name="Goolsby J.A."/>
            <person name="Tidwell J."/>
            <person name="Bellgard S.E."/>
            <person name="Bellgard M.I."/>
        </authorList>
    </citation>
    <scope>NUCLEOTIDE SEQUENCE</scope>
    <source>
        <tissue evidence="1">Shoot tissue taken approximately 20 cm above the soil surface</tissue>
    </source>
</reference>
<proteinExistence type="predicted"/>
<accession>A0A0A9ECZ4</accession>
<protein>
    <submittedName>
        <fullName evidence="1">Uncharacterized protein</fullName>
    </submittedName>
</protein>
<dbReference type="EMBL" id="GBRH01201002">
    <property type="protein sequence ID" value="JAD96893.1"/>
    <property type="molecule type" value="Transcribed_RNA"/>
</dbReference>
<dbReference type="AlphaFoldDB" id="A0A0A9ECZ4"/>
<evidence type="ECO:0000313" key="1">
    <source>
        <dbReference type="EMBL" id="JAD96893.1"/>
    </source>
</evidence>
<reference evidence="1" key="1">
    <citation type="submission" date="2014-09" db="EMBL/GenBank/DDBJ databases">
        <authorList>
            <person name="Magalhaes I.L.F."/>
            <person name="Oliveira U."/>
            <person name="Santos F.R."/>
            <person name="Vidigal T.H.D.A."/>
            <person name="Brescovit A.D."/>
            <person name="Santos A.J."/>
        </authorList>
    </citation>
    <scope>NUCLEOTIDE SEQUENCE</scope>
    <source>
        <tissue evidence="1">Shoot tissue taken approximately 20 cm above the soil surface</tissue>
    </source>
</reference>
<organism evidence="1">
    <name type="scientific">Arundo donax</name>
    <name type="common">Giant reed</name>
    <name type="synonym">Donax arundinaceus</name>
    <dbReference type="NCBI Taxonomy" id="35708"/>
    <lineage>
        <taxon>Eukaryota</taxon>
        <taxon>Viridiplantae</taxon>
        <taxon>Streptophyta</taxon>
        <taxon>Embryophyta</taxon>
        <taxon>Tracheophyta</taxon>
        <taxon>Spermatophyta</taxon>
        <taxon>Magnoliopsida</taxon>
        <taxon>Liliopsida</taxon>
        <taxon>Poales</taxon>
        <taxon>Poaceae</taxon>
        <taxon>PACMAD clade</taxon>
        <taxon>Arundinoideae</taxon>
        <taxon>Arundineae</taxon>
        <taxon>Arundo</taxon>
    </lineage>
</organism>
<sequence>MFASLTSCPDTFPLHSVYACRLYSLKDHNFISKPTHNGTSGVMPNYQCGVITMSVLNVE</sequence>
<name>A0A0A9ECZ4_ARUDO</name>